<evidence type="ECO:0000259" key="2">
    <source>
        <dbReference type="SMART" id="SM00484"/>
    </source>
</evidence>
<name>A0AAD5UU06_9APHY</name>
<dbReference type="Proteomes" id="UP001212997">
    <property type="component" value="Unassembled WGS sequence"/>
</dbReference>
<dbReference type="CDD" id="cd09870">
    <property type="entry name" value="PIN_YEN1"/>
    <property type="match status" value="1"/>
</dbReference>
<dbReference type="PANTHER" id="PTHR11081">
    <property type="entry name" value="FLAP ENDONUCLEASE FAMILY MEMBER"/>
    <property type="match status" value="1"/>
</dbReference>
<dbReference type="Pfam" id="PF00752">
    <property type="entry name" value="XPG_N"/>
    <property type="match status" value="1"/>
</dbReference>
<dbReference type="InterPro" id="IPR006084">
    <property type="entry name" value="XPG/Rad2"/>
</dbReference>
<sequence length="403" mass="44830">MGIHGLWKLLHPHGDSHQTLSRHLVNRTLNPHPHLYNIGVDASIWIYELQQPLIIGHAQAGESPELRNFFFRLATLAATPANYLFVFDGPQRPHIKRHTNVSSVPHWMVEPMKEFIEAFGFYTHTAPGEAEAELALMNSLNIIDTVLTGDSDALAFGAHNVLRRHPRPSTSEVVYASFNADKLKSGPLGLSREGMILMALMSGSDFDDEYGPLNQELFEMKVKRFMYNSGVPIIRIQLIPLEANKIVLSSLRGLRPSHQAPSTHLTSDSNPTIPVSRDLLMFTRPRLLAGHYLQSSKYIFQEHIICSRPTQIQSIDSGTSPSGSQPPLPSSSHIASPEFAQGSSSVIQESPGSLYAEGIMMQPDIIDLSGESGFDQSWSWKEKNEDIQYLGYAVDLTHDSDEN</sequence>
<dbReference type="InterPro" id="IPR006086">
    <property type="entry name" value="XPG-I_dom"/>
</dbReference>
<accession>A0AAD5UU06</accession>
<dbReference type="Gene3D" id="3.40.50.1010">
    <property type="entry name" value="5'-nuclease"/>
    <property type="match status" value="2"/>
</dbReference>
<dbReference type="InterPro" id="IPR006085">
    <property type="entry name" value="XPG_DNA_repair_N"/>
</dbReference>
<evidence type="ECO:0000256" key="1">
    <source>
        <dbReference type="SAM" id="MobiDB-lite"/>
    </source>
</evidence>
<dbReference type="Pfam" id="PF00867">
    <property type="entry name" value="XPG_I"/>
    <property type="match status" value="1"/>
</dbReference>
<dbReference type="GO" id="GO:0017108">
    <property type="term" value="F:5'-flap endonuclease activity"/>
    <property type="evidence" value="ECO:0007669"/>
    <property type="project" value="TreeGrafter"/>
</dbReference>
<dbReference type="SUPFAM" id="SSF88723">
    <property type="entry name" value="PIN domain-like"/>
    <property type="match status" value="1"/>
</dbReference>
<keyword evidence="4" id="KW-1185">Reference proteome</keyword>
<organism evidence="3 4">
    <name type="scientific">Meripilus lineatus</name>
    <dbReference type="NCBI Taxonomy" id="2056292"/>
    <lineage>
        <taxon>Eukaryota</taxon>
        <taxon>Fungi</taxon>
        <taxon>Dikarya</taxon>
        <taxon>Basidiomycota</taxon>
        <taxon>Agaricomycotina</taxon>
        <taxon>Agaricomycetes</taxon>
        <taxon>Polyporales</taxon>
        <taxon>Meripilaceae</taxon>
        <taxon>Meripilus</taxon>
    </lineage>
</organism>
<proteinExistence type="predicted"/>
<dbReference type="GO" id="GO:0006974">
    <property type="term" value="P:DNA damage response"/>
    <property type="evidence" value="ECO:0007669"/>
    <property type="project" value="UniProtKB-ARBA"/>
</dbReference>
<dbReference type="InterPro" id="IPR029060">
    <property type="entry name" value="PIN-like_dom_sf"/>
</dbReference>
<dbReference type="EMBL" id="JANAWD010001205">
    <property type="protein sequence ID" value="KAJ3473929.1"/>
    <property type="molecule type" value="Genomic_DNA"/>
</dbReference>
<dbReference type="PRINTS" id="PR00853">
    <property type="entry name" value="XPGRADSUPER"/>
</dbReference>
<dbReference type="AlphaFoldDB" id="A0AAD5UU06"/>
<protein>
    <recommendedName>
        <fullName evidence="2">XPG-I domain-containing protein</fullName>
    </recommendedName>
</protein>
<feature type="region of interest" description="Disordered" evidence="1">
    <location>
        <begin position="313"/>
        <end position="347"/>
    </location>
</feature>
<dbReference type="PANTHER" id="PTHR11081:SF75">
    <property type="entry name" value="ENDONUCLEASE, PUTATIVE (AFU_ORTHOLOGUE AFUA_3G13260)-RELATED"/>
    <property type="match status" value="1"/>
</dbReference>
<reference evidence="3" key="1">
    <citation type="submission" date="2022-07" db="EMBL/GenBank/DDBJ databases">
        <title>Genome Sequence of Physisporinus lineatus.</title>
        <authorList>
            <person name="Buettner E."/>
        </authorList>
    </citation>
    <scope>NUCLEOTIDE SEQUENCE</scope>
    <source>
        <strain evidence="3">VT162</strain>
    </source>
</reference>
<feature type="domain" description="XPG-I" evidence="2">
    <location>
        <begin position="117"/>
        <end position="190"/>
    </location>
</feature>
<comment type="caution">
    <text evidence="3">The sequence shown here is derived from an EMBL/GenBank/DDBJ whole genome shotgun (WGS) entry which is preliminary data.</text>
</comment>
<dbReference type="SMART" id="SM00484">
    <property type="entry name" value="XPGI"/>
    <property type="match status" value="1"/>
</dbReference>
<evidence type="ECO:0000313" key="4">
    <source>
        <dbReference type="Proteomes" id="UP001212997"/>
    </source>
</evidence>
<evidence type="ECO:0000313" key="3">
    <source>
        <dbReference type="EMBL" id="KAJ3473929.1"/>
    </source>
</evidence>
<gene>
    <name evidence="3" type="ORF">NLI96_g12746</name>
</gene>